<dbReference type="SUPFAM" id="SSF49785">
    <property type="entry name" value="Galactose-binding domain-like"/>
    <property type="match status" value="1"/>
</dbReference>
<feature type="transmembrane region" description="Helical" evidence="2">
    <location>
        <begin position="209"/>
        <end position="226"/>
    </location>
</feature>
<sequence length="649" mass="71491">MRLILILFVLAWTVASLPEEQTSPASSNALFSVTNNREEIISLAGKWRFQPGDNPNFAEPTFDDSAWILLDSTKSWSSQGYKGMSGLAWYRFRIILPAGNEPIALYLPRINTCYQVFADGALLTTVGRMPPKASTYRTQPTVVALSAADRPAPHTVTIAVRVWHNPIWAAYVGGGPNGEGEYGSLSRIAPMAKSRASERTWSSSMDLDIAVLEFLAGTVAFALYLLRRSEREYLWFSLMSLSNGLGYLISFYESNNTHRIHLWDGIGGAIGCFFSVASLFFYRSLLKGRTNLLFWSAVAAQCLTYCITWALFTGHITTPQIIASSFLLDLLSFAWILLLLSERLRERLPDARLLILPLLLSIGNEFLITLANVLSTLDVKELPYPFDIVKRPVEIASSHLVEVLFLLAMLAILLNRFSRTSREHDRTASELEAARSLQHVLIPDNIPNIPGMQVMTAYHPAQEVGGDFFQILPLPLGETLIVLGDVSGKGLGAAMTVSLIVGSLRTLAETIDSPALLLAGLNRCLYGRGTGFTTCIILRIAPGNRLTISNAGHLSPYLNGVEVETEANLPLGLLEVGLFHEQLMILTLGDRLTMLTDGVPEATRKRELFGFERTQILAIQGAEFIADAARRFGQTDDITVLTIDLLSHS</sequence>
<gene>
    <name evidence="5" type="ORF">HDF14_004222</name>
</gene>
<keyword evidence="2" id="KW-0812">Transmembrane</keyword>
<dbReference type="EMBL" id="JACHEB010000010">
    <property type="protein sequence ID" value="MBB5330587.1"/>
    <property type="molecule type" value="Genomic_DNA"/>
</dbReference>
<dbReference type="Pfam" id="PF07228">
    <property type="entry name" value="SpoIIE"/>
    <property type="match status" value="1"/>
</dbReference>
<keyword evidence="6" id="KW-1185">Reference proteome</keyword>
<keyword evidence="1" id="KW-0378">Hydrolase</keyword>
<feature type="transmembrane region" description="Helical" evidence="2">
    <location>
        <begin position="293"/>
        <end position="312"/>
    </location>
</feature>
<evidence type="ECO:0000259" key="4">
    <source>
        <dbReference type="SMART" id="SM00331"/>
    </source>
</evidence>
<dbReference type="SUPFAM" id="SSF81606">
    <property type="entry name" value="PP2C-like"/>
    <property type="match status" value="1"/>
</dbReference>
<evidence type="ECO:0000256" key="3">
    <source>
        <dbReference type="SAM" id="SignalP"/>
    </source>
</evidence>
<feature type="transmembrane region" description="Helical" evidence="2">
    <location>
        <begin position="233"/>
        <end position="250"/>
    </location>
</feature>
<reference evidence="5 6" key="1">
    <citation type="submission" date="2020-08" db="EMBL/GenBank/DDBJ databases">
        <title>Genomic Encyclopedia of Type Strains, Phase IV (KMG-V): Genome sequencing to study the core and pangenomes of soil and plant-associated prokaryotes.</title>
        <authorList>
            <person name="Whitman W."/>
        </authorList>
    </citation>
    <scope>NUCLEOTIDE SEQUENCE [LARGE SCALE GENOMIC DNA]</scope>
    <source>
        <strain evidence="5 6">X5P2</strain>
    </source>
</reference>
<comment type="caution">
    <text evidence="5">The sequence shown here is derived from an EMBL/GenBank/DDBJ whole genome shotgun (WGS) entry which is preliminary data.</text>
</comment>
<evidence type="ECO:0000256" key="2">
    <source>
        <dbReference type="SAM" id="Phobius"/>
    </source>
</evidence>
<dbReference type="AlphaFoldDB" id="A0A9X0QHK3"/>
<dbReference type="InterPro" id="IPR052016">
    <property type="entry name" value="Bact_Sigma-Reg"/>
</dbReference>
<feature type="transmembrane region" description="Helical" evidence="2">
    <location>
        <begin position="395"/>
        <end position="414"/>
    </location>
</feature>
<evidence type="ECO:0000256" key="1">
    <source>
        <dbReference type="ARBA" id="ARBA00022801"/>
    </source>
</evidence>
<feature type="transmembrane region" description="Helical" evidence="2">
    <location>
        <begin position="262"/>
        <end position="281"/>
    </location>
</feature>
<feature type="transmembrane region" description="Helical" evidence="2">
    <location>
        <begin position="353"/>
        <end position="375"/>
    </location>
</feature>
<dbReference type="InterPro" id="IPR001932">
    <property type="entry name" value="PPM-type_phosphatase-like_dom"/>
</dbReference>
<name>A0A9X0QHK3_9BACT</name>
<dbReference type="PANTHER" id="PTHR43156">
    <property type="entry name" value="STAGE II SPORULATION PROTEIN E-RELATED"/>
    <property type="match status" value="1"/>
</dbReference>
<dbReference type="Proteomes" id="UP000535182">
    <property type="component" value="Unassembled WGS sequence"/>
</dbReference>
<dbReference type="SMART" id="SM00331">
    <property type="entry name" value="PP2C_SIG"/>
    <property type="match status" value="1"/>
</dbReference>
<dbReference type="Gene3D" id="2.60.120.260">
    <property type="entry name" value="Galactose-binding domain-like"/>
    <property type="match status" value="1"/>
</dbReference>
<feature type="chain" id="PRO_5040843014" description="PPM-type phosphatase domain-containing protein" evidence="3">
    <location>
        <begin position="19"/>
        <end position="649"/>
    </location>
</feature>
<dbReference type="InterPro" id="IPR036457">
    <property type="entry name" value="PPM-type-like_dom_sf"/>
</dbReference>
<evidence type="ECO:0000313" key="6">
    <source>
        <dbReference type="Proteomes" id="UP000535182"/>
    </source>
</evidence>
<dbReference type="PANTHER" id="PTHR43156:SF2">
    <property type="entry name" value="STAGE II SPORULATION PROTEIN E"/>
    <property type="match status" value="1"/>
</dbReference>
<dbReference type="InterPro" id="IPR008979">
    <property type="entry name" value="Galactose-bd-like_sf"/>
</dbReference>
<keyword evidence="3" id="KW-0732">Signal</keyword>
<dbReference type="GO" id="GO:0016791">
    <property type="term" value="F:phosphatase activity"/>
    <property type="evidence" value="ECO:0007669"/>
    <property type="project" value="TreeGrafter"/>
</dbReference>
<feature type="transmembrane region" description="Helical" evidence="2">
    <location>
        <begin position="318"/>
        <end position="341"/>
    </location>
</feature>
<protein>
    <recommendedName>
        <fullName evidence="4">PPM-type phosphatase domain-containing protein</fullName>
    </recommendedName>
</protein>
<proteinExistence type="predicted"/>
<evidence type="ECO:0000313" key="5">
    <source>
        <dbReference type="EMBL" id="MBB5330587.1"/>
    </source>
</evidence>
<dbReference type="RefSeq" id="WP_183980133.1">
    <property type="nucleotide sequence ID" value="NZ_JACHEB010000010.1"/>
</dbReference>
<feature type="signal peptide" evidence="3">
    <location>
        <begin position="1"/>
        <end position="18"/>
    </location>
</feature>
<dbReference type="Gene3D" id="3.60.40.10">
    <property type="entry name" value="PPM-type phosphatase domain"/>
    <property type="match status" value="1"/>
</dbReference>
<keyword evidence="2" id="KW-0472">Membrane</keyword>
<keyword evidence="2" id="KW-1133">Transmembrane helix</keyword>
<accession>A0A9X0QHK3</accession>
<feature type="domain" description="PPM-type phosphatase" evidence="4">
    <location>
        <begin position="449"/>
        <end position="645"/>
    </location>
</feature>
<organism evidence="5 6">
    <name type="scientific">Tunturiibacter gelidiferens</name>
    <dbReference type="NCBI Taxonomy" id="3069689"/>
    <lineage>
        <taxon>Bacteria</taxon>
        <taxon>Pseudomonadati</taxon>
        <taxon>Acidobacteriota</taxon>
        <taxon>Terriglobia</taxon>
        <taxon>Terriglobales</taxon>
        <taxon>Acidobacteriaceae</taxon>
        <taxon>Tunturiibacter</taxon>
    </lineage>
</organism>